<keyword evidence="5" id="KW-0130">Cell adhesion</keyword>
<evidence type="ECO:0000256" key="6">
    <source>
        <dbReference type="ARBA" id="ARBA00023119"/>
    </source>
</evidence>
<dbReference type="GO" id="GO:0007155">
    <property type="term" value="P:cell adhesion"/>
    <property type="evidence" value="ECO:0007669"/>
    <property type="project" value="UniProtKB-KW"/>
</dbReference>
<dbReference type="FunFam" id="2.60.40.10:FF:000480">
    <property type="entry name" value="Collagen, type XII, alpha 1"/>
    <property type="match status" value="1"/>
</dbReference>
<evidence type="ECO:0000259" key="12">
    <source>
        <dbReference type="PROSITE" id="PS50853"/>
    </source>
</evidence>
<dbReference type="Gene3D" id="2.60.40.10">
    <property type="entry name" value="Immunoglobulins"/>
    <property type="match status" value="5"/>
</dbReference>
<dbReference type="CDD" id="cd00063">
    <property type="entry name" value="FN3"/>
    <property type="match status" value="3"/>
</dbReference>
<evidence type="ECO:0000313" key="13">
    <source>
        <dbReference type="EMBL" id="PKU32300.1"/>
    </source>
</evidence>
<dbReference type="OrthoDB" id="9934270at2759"/>
<feature type="domain" description="Fibronectin type-III" evidence="12">
    <location>
        <begin position="51"/>
        <end position="141"/>
    </location>
</feature>
<dbReference type="CDD" id="cd01482">
    <property type="entry name" value="vWA_collagen_alphaI-XII-like"/>
    <property type="match status" value="1"/>
</dbReference>
<feature type="domain" description="Fibronectin type-III" evidence="12">
    <location>
        <begin position="380"/>
        <end position="471"/>
    </location>
</feature>
<reference evidence="14" key="2">
    <citation type="submission" date="2017-12" db="EMBL/GenBank/DDBJ databases">
        <title>Genome sequence of the Bar-tailed Godwit (Limosa lapponica baueri).</title>
        <authorList>
            <person name="Lima N.C.B."/>
            <person name="Parody-Merino A.M."/>
            <person name="Battley P.F."/>
            <person name="Fidler A.E."/>
            <person name="Prosdocimi F."/>
        </authorList>
    </citation>
    <scope>NUCLEOTIDE SEQUENCE [LARGE SCALE GENOMIC DNA]</scope>
</reference>
<dbReference type="InterPro" id="IPR036116">
    <property type="entry name" value="FN3_sf"/>
</dbReference>
<keyword evidence="4" id="KW-0677">Repeat</keyword>
<dbReference type="InterPro" id="IPR002035">
    <property type="entry name" value="VWF_A"/>
</dbReference>
<sequence>MFGRVNAPATSIVLKRLKPRTTYDLSVVPIYDFGQGKSRKAVGTTASPFKPPRNLRTSDSTMSSFRVTWEPAPGRVKGYKVTFHPTEDDGSLGELIVGPYDSTVVLEELRAGTTYKVNVFGMFEGGESNPLVGQEMTTLSDTTSEPFLSRGLECKTRAEADIVLLVDGSWSIGRPNFKTVRSFISRIVEVFDIGPDKVQIGLAQYSGDPRTEWNLNAYRTKQALLEAVANLPYKGGNTLTGMALDFILKNNFKQEAGLRPRARKIGVLITDGKSQDDVVAPSRRLRDEGVELYAIGIKNADENELKQIATDPDDIHAYNVADFSYLASIVDDFYVSRMETTTVLKDLKPETEYVVNVFSVVEDESSEPLIGKETTLPISSVRNLNVYDIGSTSMRVRWEPLSGATAYLLTYEAVNATVPTTEKEMRVGPSVNEVQLVDLIPNTEYTLTAYVLFGDMSSDPLTTQEVTLPLPGPRGLTIQDVTHSSMNILWDPAPGKVRKYILRYKIAEEDDVKEVEIDRLKTSTTLSDLSSQTLYNVKVVAVYDEGESLPINAEAVTQPLTTVRNLLVYDPTTSTLNVRWDHAEGSPRQYKVFYGPTAGGAEEMVNIFGWISLPVSDKLQLVVLMREIPELPLVCPCTGFFSVHSYLENMQSTSMRVSHSHMY</sequence>
<keyword evidence="14" id="KW-1185">Reference proteome</keyword>
<dbReference type="SMART" id="SM00327">
    <property type="entry name" value="VWA"/>
    <property type="match status" value="1"/>
</dbReference>
<dbReference type="SUPFAM" id="SSF53300">
    <property type="entry name" value="vWA-like"/>
    <property type="match status" value="1"/>
</dbReference>
<feature type="region of interest" description="Disordered" evidence="10">
    <location>
        <begin position="41"/>
        <end position="62"/>
    </location>
</feature>
<evidence type="ECO:0000256" key="8">
    <source>
        <dbReference type="ARBA" id="ARBA00023180"/>
    </source>
</evidence>
<evidence type="ECO:0000313" key="14">
    <source>
        <dbReference type="Proteomes" id="UP000233556"/>
    </source>
</evidence>
<dbReference type="InterPro" id="IPR013783">
    <property type="entry name" value="Ig-like_fold"/>
</dbReference>
<evidence type="ECO:0000256" key="1">
    <source>
        <dbReference type="ARBA" id="ARBA00004498"/>
    </source>
</evidence>
<comment type="similarity">
    <text evidence="9">Belongs to the fibril-associated collagens with interrupted helices (FACIT) family.</text>
</comment>
<keyword evidence="2" id="KW-0964">Secreted</keyword>
<evidence type="ECO:0000256" key="3">
    <source>
        <dbReference type="ARBA" id="ARBA00022530"/>
    </source>
</evidence>
<gene>
    <name evidence="13" type="ORF">llap_17396</name>
</gene>
<evidence type="ECO:0000259" key="11">
    <source>
        <dbReference type="PROSITE" id="PS50234"/>
    </source>
</evidence>
<keyword evidence="8" id="KW-0325">Glycoprotein</keyword>
<accession>A0A2I0TET3</accession>
<dbReference type="Proteomes" id="UP000233556">
    <property type="component" value="Unassembled WGS sequence"/>
</dbReference>
<protein>
    <recommendedName>
        <fullName evidence="15">Collagen alpha-1 chain</fullName>
    </recommendedName>
</protein>
<dbReference type="GO" id="GO:0035987">
    <property type="term" value="P:endodermal cell differentiation"/>
    <property type="evidence" value="ECO:0007669"/>
    <property type="project" value="TreeGrafter"/>
</dbReference>
<organism evidence="13 14">
    <name type="scientific">Limosa lapponica baueri</name>
    <dbReference type="NCBI Taxonomy" id="1758121"/>
    <lineage>
        <taxon>Eukaryota</taxon>
        <taxon>Metazoa</taxon>
        <taxon>Chordata</taxon>
        <taxon>Craniata</taxon>
        <taxon>Vertebrata</taxon>
        <taxon>Euteleostomi</taxon>
        <taxon>Archelosauria</taxon>
        <taxon>Archosauria</taxon>
        <taxon>Dinosauria</taxon>
        <taxon>Saurischia</taxon>
        <taxon>Theropoda</taxon>
        <taxon>Coelurosauria</taxon>
        <taxon>Aves</taxon>
        <taxon>Neognathae</taxon>
        <taxon>Neoaves</taxon>
        <taxon>Charadriiformes</taxon>
        <taxon>Scolopacidae</taxon>
        <taxon>Limosa</taxon>
    </lineage>
</organism>
<evidence type="ECO:0000256" key="2">
    <source>
        <dbReference type="ARBA" id="ARBA00022525"/>
    </source>
</evidence>
<keyword evidence="6" id="KW-0176">Collagen</keyword>
<dbReference type="PANTHER" id="PTHR24020:SF17">
    <property type="entry name" value="COLLAGEN ALPHA-1(XII) CHAIN"/>
    <property type="match status" value="1"/>
</dbReference>
<dbReference type="EMBL" id="KZ511508">
    <property type="protein sequence ID" value="PKU32300.1"/>
    <property type="molecule type" value="Genomic_DNA"/>
</dbReference>
<reference evidence="14" key="1">
    <citation type="submission" date="2017-11" db="EMBL/GenBank/DDBJ databases">
        <authorList>
            <person name="Lima N.C."/>
            <person name="Parody-Merino A.M."/>
            <person name="Battley P.F."/>
            <person name="Fidler A.E."/>
            <person name="Prosdocimi F."/>
        </authorList>
    </citation>
    <scope>NUCLEOTIDE SEQUENCE [LARGE SCALE GENOMIC DNA]</scope>
</reference>
<evidence type="ECO:0000256" key="9">
    <source>
        <dbReference type="ARBA" id="ARBA00049648"/>
    </source>
</evidence>
<dbReference type="PRINTS" id="PR00453">
    <property type="entry name" value="VWFADOMAIN"/>
</dbReference>
<dbReference type="InterPro" id="IPR003961">
    <property type="entry name" value="FN3_dom"/>
</dbReference>
<dbReference type="Pfam" id="PF00041">
    <property type="entry name" value="fn3"/>
    <property type="match status" value="3"/>
</dbReference>
<dbReference type="SUPFAM" id="SSF49265">
    <property type="entry name" value="Fibronectin type III"/>
    <property type="match status" value="6"/>
</dbReference>
<feature type="domain" description="Fibronectin type-III" evidence="12">
    <location>
        <begin position="472"/>
        <end position="561"/>
    </location>
</feature>
<evidence type="ECO:0000256" key="5">
    <source>
        <dbReference type="ARBA" id="ARBA00022889"/>
    </source>
</evidence>
<keyword evidence="7" id="KW-1015">Disulfide bond</keyword>
<evidence type="ECO:0008006" key="15">
    <source>
        <dbReference type="Google" id="ProtNLM"/>
    </source>
</evidence>
<dbReference type="SMART" id="SM00060">
    <property type="entry name" value="FN3"/>
    <property type="match status" value="4"/>
</dbReference>
<dbReference type="Pfam" id="PF00092">
    <property type="entry name" value="VWA"/>
    <property type="match status" value="1"/>
</dbReference>
<feature type="domain" description="VWFA" evidence="11">
    <location>
        <begin position="161"/>
        <end position="333"/>
    </location>
</feature>
<dbReference type="AlphaFoldDB" id="A0A2I0TET3"/>
<dbReference type="PANTHER" id="PTHR24020">
    <property type="entry name" value="COLLAGEN ALPHA"/>
    <property type="match status" value="1"/>
</dbReference>
<dbReference type="FunFam" id="2.60.40.10:FF:000018">
    <property type="entry name" value="collagen alpha-1(XII) chain isoform X1"/>
    <property type="match status" value="2"/>
</dbReference>
<evidence type="ECO:0000256" key="4">
    <source>
        <dbReference type="ARBA" id="ARBA00022737"/>
    </source>
</evidence>
<proteinExistence type="inferred from homology"/>
<keyword evidence="3" id="KW-0272">Extracellular matrix</keyword>
<dbReference type="FunFam" id="3.40.50.410:FF:000001">
    <property type="entry name" value="Collagen, type XII, alpha 1"/>
    <property type="match status" value="1"/>
</dbReference>
<name>A0A2I0TET3_LIMLA</name>
<dbReference type="InterPro" id="IPR050525">
    <property type="entry name" value="ECM_Assembly_Org"/>
</dbReference>
<dbReference type="GO" id="GO:0005615">
    <property type="term" value="C:extracellular space"/>
    <property type="evidence" value="ECO:0007669"/>
    <property type="project" value="TreeGrafter"/>
</dbReference>
<dbReference type="GO" id="GO:0005581">
    <property type="term" value="C:collagen trimer"/>
    <property type="evidence" value="ECO:0007669"/>
    <property type="project" value="UniProtKB-KW"/>
</dbReference>
<comment type="subcellular location">
    <subcellularLocation>
        <location evidence="1">Secreted</location>
        <location evidence="1">Extracellular space</location>
        <location evidence="1">Extracellular matrix</location>
    </subcellularLocation>
</comment>
<dbReference type="InterPro" id="IPR036465">
    <property type="entry name" value="vWFA_dom_sf"/>
</dbReference>
<evidence type="ECO:0000256" key="7">
    <source>
        <dbReference type="ARBA" id="ARBA00023157"/>
    </source>
</evidence>
<dbReference type="PROSITE" id="PS50234">
    <property type="entry name" value="VWFA"/>
    <property type="match status" value="1"/>
</dbReference>
<evidence type="ECO:0000256" key="10">
    <source>
        <dbReference type="SAM" id="MobiDB-lite"/>
    </source>
</evidence>
<dbReference type="PROSITE" id="PS50853">
    <property type="entry name" value="FN3"/>
    <property type="match status" value="3"/>
</dbReference>
<dbReference type="Gene3D" id="3.40.50.410">
    <property type="entry name" value="von Willebrand factor, type A domain"/>
    <property type="match status" value="1"/>
</dbReference>